<dbReference type="PIRSF" id="PIRSF000525">
    <property type="entry name" value="SerC"/>
    <property type="match status" value="1"/>
</dbReference>
<dbReference type="OMA" id="TEAWSAK"/>
<evidence type="ECO:0000256" key="3">
    <source>
        <dbReference type="ARBA" id="ARBA00006904"/>
    </source>
</evidence>
<evidence type="ECO:0000256" key="8">
    <source>
        <dbReference type="ARBA" id="ARBA00022898"/>
    </source>
</evidence>
<evidence type="ECO:0000256" key="4">
    <source>
        <dbReference type="ARBA" id="ARBA00013030"/>
    </source>
</evidence>
<dbReference type="InterPro" id="IPR022278">
    <property type="entry name" value="Pser_aminoTfrase"/>
</dbReference>
<dbReference type="SUPFAM" id="SSF53383">
    <property type="entry name" value="PLP-dependent transferases"/>
    <property type="match status" value="1"/>
</dbReference>
<evidence type="ECO:0000256" key="5">
    <source>
        <dbReference type="ARBA" id="ARBA00022576"/>
    </source>
</evidence>
<gene>
    <name evidence="13" type="ORF">MICPUCDRAFT_24522</name>
</gene>
<keyword evidence="8" id="KW-0663">Pyridoxal phosphate</keyword>
<dbReference type="EC" id="2.6.1.52" evidence="4"/>
<dbReference type="InterPro" id="IPR015424">
    <property type="entry name" value="PyrdxlP-dep_Trfase"/>
</dbReference>
<dbReference type="Gene3D" id="3.90.1150.10">
    <property type="entry name" value="Aspartate Aminotransferase, domain 1"/>
    <property type="match status" value="1"/>
</dbReference>
<comment type="cofactor">
    <cofactor evidence="1">
        <name>pyridoxal 5'-phosphate</name>
        <dbReference type="ChEBI" id="CHEBI:597326"/>
    </cofactor>
</comment>
<keyword evidence="7" id="KW-0808">Transferase</keyword>
<comment type="catalytic activity">
    <reaction evidence="11">
        <text>O-phospho-L-serine + 2-oxoglutarate = 3-phosphooxypyruvate + L-glutamate</text>
        <dbReference type="Rhea" id="RHEA:14329"/>
        <dbReference type="ChEBI" id="CHEBI:16810"/>
        <dbReference type="ChEBI" id="CHEBI:18110"/>
        <dbReference type="ChEBI" id="CHEBI:29985"/>
        <dbReference type="ChEBI" id="CHEBI:57524"/>
        <dbReference type="EC" id="2.6.1.52"/>
    </reaction>
</comment>
<dbReference type="CDD" id="cd00611">
    <property type="entry name" value="PSAT_like"/>
    <property type="match status" value="1"/>
</dbReference>
<keyword evidence="6" id="KW-0028">Amino-acid biosynthesis</keyword>
<dbReference type="NCBIfam" id="TIGR01364">
    <property type="entry name" value="serC_1"/>
    <property type="match status" value="1"/>
</dbReference>
<dbReference type="RefSeq" id="XP_003055243.1">
    <property type="nucleotide sequence ID" value="XM_003055197.1"/>
</dbReference>
<feature type="domain" description="Aminotransferase class V" evidence="12">
    <location>
        <begin position="2"/>
        <end position="338"/>
    </location>
</feature>
<dbReference type="STRING" id="564608.C1MJ35"/>
<dbReference type="EMBL" id="GG663735">
    <property type="protein sequence ID" value="EEH60495.1"/>
    <property type="molecule type" value="Genomic_DNA"/>
</dbReference>
<dbReference type="PANTHER" id="PTHR43247">
    <property type="entry name" value="PHOSPHOSERINE AMINOTRANSFERASE"/>
    <property type="match status" value="1"/>
</dbReference>
<dbReference type="Pfam" id="PF00266">
    <property type="entry name" value="Aminotran_5"/>
    <property type="match status" value="1"/>
</dbReference>
<dbReference type="UniPathway" id="UPA00135">
    <property type="reaction ID" value="UER00197"/>
</dbReference>
<name>C1MJ35_MICPC</name>
<dbReference type="eggNOG" id="KOG2790">
    <property type="taxonomic scope" value="Eukaryota"/>
</dbReference>
<dbReference type="GeneID" id="9680402"/>
<sequence>MLPLDILEEAQADMINYKGTGMSVMEMSHRGKDFMKIAAEAEADLRELVGIPDNYKVLFLQGGASSQFAAIPMNLAPKGGVADFVVTGAWGKKAFAEAKKYVDVNLAATSADSNFSTIPPVSEWKLTPGAKFVHICSNETIGGVEFKDVPDVGDVPLVADMSSNYLSKPIDVKKYGVIYGGVQKNIGPAGMAIVIVRDDLIGEVADACPTMFDYQLMADNESMYNTPPCWTMYTSGLVFKKLLKMGGLEAVEKMNIEKAAMLYDAIDGSDGYYVSPVDKKYRSLMNVPFTLGGGEDLEKKFLKEANAAGLESLKGHRSVGGARASIYNAMPMEGVKTLVDFMAEFKKNN</sequence>
<evidence type="ECO:0000313" key="13">
    <source>
        <dbReference type="EMBL" id="EEH60495.1"/>
    </source>
</evidence>
<dbReference type="FunFam" id="3.40.640.10:FF:000010">
    <property type="entry name" value="Phosphoserine aminotransferase"/>
    <property type="match status" value="1"/>
</dbReference>
<evidence type="ECO:0000256" key="6">
    <source>
        <dbReference type="ARBA" id="ARBA00022605"/>
    </source>
</evidence>
<evidence type="ECO:0000313" key="14">
    <source>
        <dbReference type="Proteomes" id="UP000001876"/>
    </source>
</evidence>
<dbReference type="Gene3D" id="3.40.640.10">
    <property type="entry name" value="Type I PLP-dependent aspartate aminotransferase-like (Major domain)"/>
    <property type="match status" value="1"/>
</dbReference>
<evidence type="ECO:0000259" key="12">
    <source>
        <dbReference type="Pfam" id="PF00266"/>
    </source>
</evidence>
<comment type="pathway">
    <text evidence="2">Amino-acid biosynthesis; L-serine biosynthesis; L-serine from 3-phospho-D-glycerate: step 2/3.</text>
</comment>
<dbReference type="GO" id="GO:0006564">
    <property type="term" value="P:L-serine biosynthetic process"/>
    <property type="evidence" value="ECO:0007669"/>
    <property type="project" value="UniProtKB-KW"/>
</dbReference>
<comment type="catalytic activity">
    <reaction evidence="10">
        <text>4-(phosphooxy)-L-threonine + 2-oxoglutarate = (R)-3-hydroxy-2-oxo-4-phosphooxybutanoate + L-glutamate</text>
        <dbReference type="Rhea" id="RHEA:16573"/>
        <dbReference type="ChEBI" id="CHEBI:16810"/>
        <dbReference type="ChEBI" id="CHEBI:29985"/>
        <dbReference type="ChEBI" id="CHEBI:58452"/>
        <dbReference type="ChEBI" id="CHEBI:58538"/>
        <dbReference type="EC" id="2.6.1.52"/>
    </reaction>
</comment>
<dbReference type="KEGG" id="mpp:MICPUCDRAFT_24522"/>
<accession>C1MJ35</accession>
<organism evidence="14">
    <name type="scientific">Micromonas pusilla (strain CCMP1545)</name>
    <name type="common">Picoplanktonic green alga</name>
    <dbReference type="NCBI Taxonomy" id="564608"/>
    <lineage>
        <taxon>Eukaryota</taxon>
        <taxon>Viridiplantae</taxon>
        <taxon>Chlorophyta</taxon>
        <taxon>Mamiellophyceae</taxon>
        <taxon>Mamiellales</taxon>
        <taxon>Mamiellaceae</taxon>
        <taxon>Micromonas</taxon>
    </lineage>
</organism>
<dbReference type="InterPro" id="IPR000192">
    <property type="entry name" value="Aminotrans_V_dom"/>
</dbReference>
<dbReference type="InterPro" id="IPR015422">
    <property type="entry name" value="PyrdxlP-dep_Trfase_small"/>
</dbReference>
<dbReference type="GO" id="GO:0004648">
    <property type="term" value="F:O-phospho-L-serine:2-oxoglutarate aminotransferase activity"/>
    <property type="evidence" value="ECO:0007669"/>
    <property type="project" value="UniProtKB-EC"/>
</dbReference>
<dbReference type="PANTHER" id="PTHR43247:SF1">
    <property type="entry name" value="PHOSPHOSERINE AMINOTRANSFERASE"/>
    <property type="match status" value="1"/>
</dbReference>
<evidence type="ECO:0000256" key="1">
    <source>
        <dbReference type="ARBA" id="ARBA00001933"/>
    </source>
</evidence>
<keyword evidence="9" id="KW-0718">Serine biosynthesis</keyword>
<dbReference type="GO" id="GO:0009570">
    <property type="term" value="C:chloroplast stroma"/>
    <property type="evidence" value="ECO:0007669"/>
    <property type="project" value="TreeGrafter"/>
</dbReference>
<evidence type="ECO:0000256" key="11">
    <source>
        <dbReference type="ARBA" id="ARBA00049007"/>
    </source>
</evidence>
<dbReference type="InterPro" id="IPR015421">
    <property type="entry name" value="PyrdxlP-dep_Trfase_major"/>
</dbReference>
<dbReference type="FunFam" id="3.90.1150.10:FF:000006">
    <property type="entry name" value="Phosphoserine aminotransferase"/>
    <property type="match status" value="1"/>
</dbReference>
<dbReference type="GO" id="GO:0030170">
    <property type="term" value="F:pyridoxal phosphate binding"/>
    <property type="evidence" value="ECO:0007669"/>
    <property type="project" value="TreeGrafter"/>
</dbReference>
<feature type="non-terminal residue" evidence="13">
    <location>
        <position position="349"/>
    </location>
</feature>
<evidence type="ECO:0000256" key="9">
    <source>
        <dbReference type="ARBA" id="ARBA00023299"/>
    </source>
</evidence>
<comment type="similarity">
    <text evidence="3">Belongs to the class-V pyridoxal-phosphate-dependent aminotransferase family. SerC subfamily.</text>
</comment>
<keyword evidence="14" id="KW-1185">Reference proteome</keyword>
<protein>
    <recommendedName>
        <fullName evidence="4">phosphoserine transaminase</fullName>
        <ecNumber evidence="4">2.6.1.52</ecNumber>
    </recommendedName>
</protein>
<dbReference type="Proteomes" id="UP000001876">
    <property type="component" value="Unassembled WGS sequence"/>
</dbReference>
<reference evidence="13 14" key="1">
    <citation type="journal article" date="2009" name="Science">
        <title>Green evolution and dynamic adaptations revealed by genomes of the marine picoeukaryotes Micromonas.</title>
        <authorList>
            <person name="Worden A.Z."/>
            <person name="Lee J.H."/>
            <person name="Mock T."/>
            <person name="Rouze P."/>
            <person name="Simmons M.P."/>
            <person name="Aerts A.L."/>
            <person name="Allen A.E."/>
            <person name="Cuvelier M.L."/>
            <person name="Derelle E."/>
            <person name="Everett M.V."/>
            <person name="Foulon E."/>
            <person name="Grimwood J."/>
            <person name="Gundlach H."/>
            <person name="Henrissat B."/>
            <person name="Napoli C."/>
            <person name="McDonald S.M."/>
            <person name="Parker M.S."/>
            <person name="Rombauts S."/>
            <person name="Salamov A."/>
            <person name="Von Dassow P."/>
            <person name="Badger J.H."/>
            <person name="Coutinho P.M."/>
            <person name="Demir E."/>
            <person name="Dubchak I."/>
            <person name="Gentemann C."/>
            <person name="Eikrem W."/>
            <person name="Gready J.E."/>
            <person name="John U."/>
            <person name="Lanier W."/>
            <person name="Lindquist E.A."/>
            <person name="Lucas S."/>
            <person name="Mayer K.F."/>
            <person name="Moreau H."/>
            <person name="Not F."/>
            <person name="Otillar R."/>
            <person name="Panaud O."/>
            <person name="Pangilinan J."/>
            <person name="Paulsen I."/>
            <person name="Piegu B."/>
            <person name="Poliakov A."/>
            <person name="Robbens S."/>
            <person name="Schmutz J."/>
            <person name="Toulza E."/>
            <person name="Wyss T."/>
            <person name="Zelensky A."/>
            <person name="Zhou K."/>
            <person name="Armbrust E.V."/>
            <person name="Bhattacharya D."/>
            <person name="Goodenough U.W."/>
            <person name="Van de Peer Y."/>
            <person name="Grigoriev I.V."/>
        </authorList>
    </citation>
    <scope>NUCLEOTIDE SEQUENCE [LARGE SCALE GENOMIC DNA]</scope>
    <source>
        <strain evidence="13 14">CCMP1545</strain>
    </source>
</reference>
<evidence type="ECO:0000256" key="10">
    <source>
        <dbReference type="ARBA" id="ARBA00047630"/>
    </source>
</evidence>
<dbReference type="HAMAP" id="MF_00160">
    <property type="entry name" value="SerC_aminotrans_5"/>
    <property type="match status" value="1"/>
</dbReference>
<keyword evidence="5" id="KW-0032">Aminotransferase</keyword>
<dbReference type="AlphaFoldDB" id="C1MJ35"/>
<evidence type="ECO:0000256" key="2">
    <source>
        <dbReference type="ARBA" id="ARBA00005099"/>
    </source>
</evidence>
<proteinExistence type="inferred from homology"/>
<evidence type="ECO:0000256" key="7">
    <source>
        <dbReference type="ARBA" id="ARBA00022679"/>
    </source>
</evidence>
<dbReference type="OrthoDB" id="1703350at2759"/>
<dbReference type="NCBIfam" id="NF003764">
    <property type="entry name" value="PRK05355.1"/>
    <property type="match status" value="1"/>
</dbReference>